<dbReference type="KEGG" id="kla:KLLA0_B04070g"/>
<proteinExistence type="predicted"/>
<organism evidence="1 2">
    <name type="scientific">Kluyveromyces lactis (strain ATCC 8585 / CBS 2359 / DSM 70799 / NBRC 1267 / NRRL Y-1140 / WM37)</name>
    <name type="common">Yeast</name>
    <name type="synonym">Candida sphaerica</name>
    <dbReference type="NCBI Taxonomy" id="284590"/>
    <lineage>
        <taxon>Eukaryota</taxon>
        <taxon>Fungi</taxon>
        <taxon>Dikarya</taxon>
        <taxon>Ascomycota</taxon>
        <taxon>Saccharomycotina</taxon>
        <taxon>Saccharomycetes</taxon>
        <taxon>Saccharomycetales</taxon>
        <taxon>Saccharomycetaceae</taxon>
        <taxon>Kluyveromyces</taxon>
    </lineage>
</organism>
<gene>
    <name evidence="1" type="ORF">KLLA0_B04070g</name>
</gene>
<dbReference type="AlphaFoldDB" id="Q6CWH4"/>
<evidence type="ECO:0000313" key="1">
    <source>
        <dbReference type="EMBL" id="CAH02108.1"/>
    </source>
</evidence>
<sequence length="229" mass="26275">MLRMNAQEEESPMDTQQLAYIAALKRELTAKEQLLRQTIQACNRAEANLNTDVVNYRVWDQLAQRQMYTSSRSDPIGIASLKQSLQVDNKQSIFNETEQFLVEMVNKQKQFNADMSSLIVMLQERLRDENQSPENAGDPIGMIQEMKSKIFDLIRNHMAVDISTPIYSADIAAADMTNLMRRLINGDSTLTVHDFQPDCMNLFRILDTAYLLQKIDMNGTIYVKLEDLT</sequence>
<dbReference type="EMBL" id="CR382122">
    <property type="protein sequence ID" value="CAH02108.1"/>
    <property type="molecule type" value="Genomic_DNA"/>
</dbReference>
<accession>Q6CWH4</accession>
<dbReference type="HOGENOM" id="CLU_1209992_0_0_1"/>
<protein>
    <submittedName>
        <fullName evidence="1">KLLA0B04070p</fullName>
    </submittedName>
</protein>
<dbReference type="FunCoup" id="Q6CWH4">
    <property type="interactions" value="64"/>
</dbReference>
<keyword evidence="2" id="KW-1185">Reference proteome</keyword>
<dbReference type="CDD" id="cd22646">
    <property type="entry name" value="MCM22_CTD"/>
    <property type="match status" value="1"/>
</dbReference>
<dbReference type="STRING" id="284590.Q6CWH4"/>
<evidence type="ECO:0000313" key="2">
    <source>
        <dbReference type="Proteomes" id="UP000000598"/>
    </source>
</evidence>
<dbReference type="Proteomes" id="UP000000598">
    <property type="component" value="Chromosome B"/>
</dbReference>
<dbReference type="InParanoid" id="Q6CWH4"/>
<dbReference type="PaxDb" id="284590-Q6CWH4"/>
<dbReference type="OMA" id="MFFPERS"/>
<name>Q6CWH4_KLULA</name>
<reference evidence="1 2" key="1">
    <citation type="journal article" date="2004" name="Nature">
        <title>Genome evolution in yeasts.</title>
        <authorList>
            <consortium name="Genolevures"/>
            <person name="Dujon B."/>
            <person name="Sherman D."/>
            <person name="Fischer G."/>
            <person name="Durrens P."/>
            <person name="Casaregola S."/>
            <person name="Lafontaine I."/>
            <person name="de Montigny J."/>
            <person name="Marck C."/>
            <person name="Neuveglise C."/>
            <person name="Talla E."/>
            <person name="Goffard N."/>
            <person name="Frangeul L."/>
            <person name="Aigle M."/>
            <person name="Anthouard V."/>
            <person name="Babour A."/>
            <person name="Barbe V."/>
            <person name="Barnay S."/>
            <person name="Blanchin S."/>
            <person name="Beckerich J.M."/>
            <person name="Beyne E."/>
            <person name="Bleykasten C."/>
            <person name="Boisrame A."/>
            <person name="Boyer J."/>
            <person name="Cattolico L."/>
            <person name="Confanioleri F."/>
            <person name="de Daruvar A."/>
            <person name="Despons L."/>
            <person name="Fabre E."/>
            <person name="Fairhead C."/>
            <person name="Ferry-Dumazet H."/>
            <person name="Groppi A."/>
            <person name="Hantraye F."/>
            <person name="Hennequin C."/>
            <person name="Jauniaux N."/>
            <person name="Joyet P."/>
            <person name="Kachouri R."/>
            <person name="Kerrest A."/>
            <person name="Koszul R."/>
            <person name="Lemaire M."/>
            <person name="Lesur I."/>
            <person name="Ma L."/>
            <person name="Muller H."/>
            <person name="Nicaud J.M."/>
            <person name="Nikolski M."/>
            <person name="Oztas S."/>
            <person name="Ozier-Kalogeropoulos O."/>
            <person name="Pellenz S."/>
            <person name="Potier S."/>
            <person name="Richard G.F."/>
            <person name="Straub M.L."/>
            <person name="Suleau A."/>
            <person name="Swennene D."/>
            <person name="Tekaia F."/>
            <person name="Wesolowski-Louvel M."/>
            <person name="Westhof E."/>
            <person name="Wirth B."/>
            <person name="Zeniou-Meyer M."/>
            <person name="Zivanovic I."/>
            <person name="Bolotin-Fukuhara M."/>
            <person name="Thierry A."/>
            <person name="Bouchier C."/>
            <person name="Caudron B."/>
            <person name="Scarpelli C."/>
            <person name="Gaillardin C."/>
            <person name="Weissenbach J."/>
            <person name="Wincker P."/>
            <person name="Souciet J.L."/>
        </authorList>
    </citation>
    <scope>NUCLEOTIDE SEQUENCE [LARGE SCALE GENOMIC DNA]</scope>
    <source>
        <strain evidence="2">ATCC 8585 / CBS 2359 / DSM 70799 / NBRC 1267 / NRRL Y-1140 / WM37</strain>
    </source>
</reference>